<reference evidence="1 2" key="1">
    <citation type="journal article" date="2023" name="Sci. Data">
        <title>Genome assembly of the Korean intertidal mud-creeper Batillaria attramentaria.</title>
        <authorList>
            <person name="Patra A.K."/>
            <person name="Ho P.T."/>
            <person name="Jun S."/>
            <person name="Lee S.J."/>
            <person name="Kim Y."/>
            <person name="Won Y.J."/>
        </authorList>
    </citation>
    <scope>NUCLEOTIDE SEQUENCE [LARGE SCALE GENOMIC DNA]</scope>
    <source>
        <strain evidence="1">Wonlab-2016</strain>
    </source>
</reference>
<dbReference type="EMBL" id="JACVVK020000175">
    <property type="protein sequence ID" value="KAK7486665.1"/>
    <property type="molecule type" value="Genomic_DNA"/>
</dbReference>
<gene>
    <name evidence="1" type="ORF">BaRGS_00022066</name>
</gene>
<keyword evidence="2" id="KW-1185">Reference proteome</keyword>
<dbReference type="Proteomes" id="UP001519460">
    <property type="component" value="Unassembled WGS sequence"/>
</dbReference>
<dbReference type="AlphaFoldDB" id="A0ABD0KI51"/>
<name>A0ABD0KI51_9CAEN</name>
<protein>
    <submittedName>
        <fullName evidence="1">Uncharacterized protein</fullName>
    </submittedName>
</protein>
<evidence type="ECO:0000313" key="1">
    <source>
        <dbReference type="EMBL" id="KAK7486665.1"/>
    </source>
</evidence>
<organism evidence="1 2">
    <name type="scientific">Batillaria attramentaria</name>
    <dbReference type="NCBI Taxonomy" id="370345"/>
    <lineage>
        <taxon>Eukaryota</taxon>
        <taxon>Metazoa</taxon>
        <taxon>Spiralia</taxon>
        <taxon>Lophotrochozoa</taxon>
        <taxon>Mollusca</taxon>
        <taxon>Gastropoda</taxon>
        <taxon>Caenogastropoda</taxon>
        <taxon>Sorbeoconcha</taxon>
        <taxon>Cerithioidea</taxon>
        <taxon>Batillariidae</taxon>
        <taxon>Batillaria</taxon>
    </lineage>
</organism>
<proteinExistence type="predicted"/>
<comment type="caution">
    <text evidence="1">The sequence shown here is derived from an EMBL/GenBank/DDBJ whole genome shotgun (WGS) entry which is preliminary data.</text>
</comment>
<sequence length="96" mass="11019">MPSVDESEASRRLGYSREVTPIFVGHPQSNRRLERCFFSECVILDDVGEIMIKIGEITGQLPRSEFSLRHWNRLAYLSIVYHNEARRVVLGEIAIG</sequence>
<evidence type="ECO:0000313" key="2">
    <source>
        <dbReference type="Proteomes" id="UP001519460"/>
    </source>
</evidence>
<accession>A0ABD0KI51</accession>